<organism evidence="1">
    <name type="scientific">Lymantria dispar multicapsid nuclear polyhedrosis virus</name>
    <name type="common">LdMNPV</name>
    <dbReference type="NCBI Taxonomy" id="10449"/>
    <lineage>
        <taxon>Viruses</taxon>
        <taxon>Viruses incertae sedis</taxon>
        <taxon>Naldaviricetes</taxon>
        <taxon>Lefavirales</taxon>
        <taxon>Baculoviridae</taxon>
        <taxon>Alphabaculovirus</taxon>
        <taxon>Alphabaculovirus lydisparis</taxon>
    </lineage>
</organism>
<evidence type="ECO:0000313" key="1">
    <source>
        <dbReference type="EMBL" id="ANS70999.1"/>
    </source>
</evidence>
<protein>
    <submittedName>
        <fullName evidence="1">Baculovirus repeated ORF l</fullName>
    </submittedName>
</protein>
<organismHost>
    <name type="scientific">Lepidoptera</name>
    <name type="common">moths &amp; butterflies</name>
    <dbReference type="NCBI Taxonomy" id="7088"/>
</organismHost>
<dbReference type="EMBL" id="KU377538">
    <property type="protein sequence ID" value="ANS70999.1"/>
    <property type="molecule type" value="Genomic_DNA"/>
</dbReference>
<accession>A0A1B1MR34</accession>
<proteinExistence type="predicted"/>
<name>A0A1B1MR34_NPVLD</name>
<reference evidence="1" key="1">
    <citation type="journal article" date="2016" name="J. Invertebr. Pathol.">
        <title>An alphabaculovirus isolated from dead Lymantria dispar larvae shows high genetic similarity to baculovirus previously isolated from Lymantria monacha - An example of adaptation to a new host.</title>
        <authorList>
            <person name="Rabalski L."/>
            <person name="Krejmer-Rabalska M."/>
            <person name="Skrzecz I."/>
            <person name="Wasag B."/>
            <person name="Szewczyk B."/>
        </authorList>
    </citation>
    <scope>NUCLEOTIDE SEQUENCE</scope>
    <source>
        <strain evidence="1">BNP</strain>
    </source>
</reference>
<sequence length="50" mass="5930">MSSQVKIGEFRFGEDLFRLRYVLEREHPVRFVAKDIAKSLKYVNCKQAII</sequence>